<proteinExistence type="predicted"/>
<dbReference type="EMBL" id="JAUZMY010000026">
    <property type="protein sequence ID" value="MEE2040200.1"/>
    <property type="molecule type" value="Genomic_DNA"/>
</dbReference>
<organism evidence="2 3">
    <name type="scientific">Nocardiopsis codii</name>
    <dbReference type="NCBI Taxonomy" id="3065942"/>
    <lineage>
        <taxon>Bacteria</taxon>
        <taxon>Bacillati</taxon>
        <taxon>Actinomycetota</taxon>
        <taxon>Actinomycetes</taxon>
        <taxon>Streptosporangiales</taxon>
        <taxon>Nocardiopsidaceae</taxon>
        <taxon>Nocardiopsis</taxon>
    </lineage>
</organism>
<sequence length="113" mass="12379">MTAGHPTVPAAWRTPGHLPDTIRLGPRFPMIRVQQADGTTRYRHVDPDSIECTPERGFRFTAYDTAPQPESVREGGAPEWGPDQPPAEVGPEVTMTLPDTASIGPFLLTERDS</sequence>
<dbReference type="RefSeq" id="WP_330093969.1">
    <property type="nucleotide sequence ID" value="NZ_JAUZMY010000026.1"/>
</dbReference>
<keyword evidence="3" id="KW-1185">Reference proteome</keyword>
<evidence type="ECO:0000313" key="3">
    <source>
        <dbReference type="Proteomes" id="UP001356095"/>
    </source>
</evidence>
<feature type="region of interest" description="Disordered" evidence="1">
    <location>
        <begin position="64"/>
        <end position="113"/>
    </location>
</feature>
<evidence type="ECO:0000256" key="1">
    <source>
        <dbReference type="SAM" id="MobiDB-lite"/>
    </source>
</evidence>
<comment type="caution">
    <text evidence="2">The sequence shown here is derived from an EMBL/GenBank/DDBJ whole genome shotgun (WGS) entry which is preliminary data.</text>
</comment>
<reference evidence="2 3" key="1">
    <citation type="submission" date="2023-08" db="EMBL/GenBank/DDBJ databases">
        <authorList>
            <person name="Girao M."/>
            <person name="Carvalho M.F."/>
        </authorList>
    </citation>
    <scope>NUCLEOTIDE SEQUENCE [LARGE SCALE GENOMIC DNA]</scope>
    <source>
        <strain evidence="2 3">CT-R113</strain>
    </source>
</reference>
<protein>
    <submittedName>
        <fullName evidence="2">Uncharacterized protein</fullName>
    </submittedName>
</protein>
<dbReference type="Proteomes" id="UP001356095">
    <property type="component" value="Unassembled WGS sequence"/>
</dbReference>
<evidence type="ECO:0000313" key="2">
    <source>
        <dbReference type="EMBL" id="MEE2040200.1"/>
    </source>
</evidence>
<accession>A0ABU7KD89</accession>
<gene>
    <name evidence="2" type="ORF">Q8791_23565</name>
</gene>
<name>A0ABU7KD89_9ACTN</name>